<evidence type="ECO:0000256" key="4">
    <source>
        <dbReference type="ARBA" id="ARBA00013229"/>
    </source>
</evidence>
<evidence type="ECO:0000256" key="1">
    <source>
        <dbReference type="ARBA" id="ARBA00004613"/>
    </source>
</evidence>
<keyword evidence="14" id="KW-1185">Reference proteome</keyword>
<dbReference type="EC" id="3.1.1.11" evidence="4 11"/>
<name>A0A6A6ZTR4_9PLEO</name>
<keyword evidence="6 11" id="KW-0732">Signal</keyword>
<evidence type="ECO:0000256" key="8">
    <source>
        <dbReference type="ARBA" id="ARBA00023085"/>
    </source>
</evidence>
<sequence>MLFSIPLLSFAATAIAAPASLAPRAGRLTAPAGCLTVGSSSTHKTVQAAVNALSTSSTTAQCIFIAKGTYKEQVYVQQLKSALTIYGETADTSSYTGNTVTITQGKSQDDVANNDLTATLRAHTTNLKVYNINLVNTRGQGSQALALSANAGKQGYYGCQFKGYQDTILAQDGAQVYAKSLIQGATDFIFGQKATAWFDGVDIRVLAASSGYITANGRDSSSNPSYYVINKSTIAAASGNTVKAGAYFLGRPWRNYARVVFQSTSMTNVINAAGWKIWNTGDERTDQVTFAEYANSGDGSKGTRASFSKKLSAAVSISTVLGSDYKNWVDAAYLS</sequence>
<comment type="catalytic activity">
    <reaction evidence="9 11">
        <text>[(1-&gt;4)-alpha-D-galacturonosyl methyl ester](n) + n H2O = [(1-&gt;4)-alpha-D-galacturonosyl](n) + n methanol + n H(+)</text>
        <dbReference type="Rhea" id="RHEA:22380"/>
        <dbReference type="Rhea" id="RHEA-COMP:14570"/>
        <dbReference type="Rhea" id="RHEA-COMP:14573"/>
        <dbReference type="ChEBI" id="CHEBI:15377"/>
        <dbReference type="ChEBI" id="CHEBI:15378"/>
        <dbReference type="ChEBI" id="CHEBI:17790"/>
        <dbReference type="ChEBI" id="CHEBI:140522"/>
        <dbReference type="ChEBI" id="CHEBI:140523"/>
        <dbReference type="EC" id="3.1.1.11"/>
    </reaction>
</comment>
<dbReference type="InterPro" id="IPR012334">
    <property type="entry name" value="Pectin_lyas_fold"/>
</dbReference>
<dbReference type="InterPro" id="IPR000070">
    <property type="entry name" value="Pectinesterase_cat"/>
</dbReference>
<evidence type="ECO:0000256" key="2">
    <source>
        <dbReference type="ARBA" id="ARBA00005184"/>
    </source>
</evidence>
<evidence type="ECO:0000256" key="9">
    <source>
        <dbReference type="ARBA" id="ARBA00047928"/>
    </source>
</evidence>
<feature type="chain" id="PRO_5025718193" description="Pectinesterase" evidence="11">
    <location>
        <begin position="17"/>
        <end position="335"/>
    </location>
</feature>
<dbReference type="UniPathway" id="UPA00545">
    <property type="reaction ID" value="UER00823"/>
</dbReference>
<dbReference type="FunFam" id="2.160.20.10:FF:000014">
    <property type="entry name" value="Pectinesterase"/>
    <property type="match status" value="1"/>
</dbReference>
<keyword evidence="11" id="KW-0961">Cell wall biogenesis/degradation</keyword>
<evidence type="ECO:0000256" key="3">
    <source>
        <dbReference type="ARBA" id="ARBA00008891"/>
    </source>
</evidence>
<comment type="pathway">
    <text evidence="2 11">Glycan metabolism; pectin degradation; 2-dehydro-3-deoxy-D-gluconate from pectin: step 1/5.</text>
</comment>
<dbReference type="InterPro" id="IPR011050">
    <property type="entry name" value="Pectin_lyase_fold/virulence"/>
</dbReference>
<feature type="active site" evidence="10">
    <location>
        <position position="187"/>
    </location>
</feature>
<evidence type="ECO:0000256" key="5">
    <source>
        <dbReference type="ARBA" id="ARBA00022525"/>
    </source>
</evidence>
<reference evidence="13" key="1">
    <citation type="journal article" date="2020" name="Stud. Mycol.">
        <title>101 Dothideomycetes genomes: a test case for predicting lifestyles and emergence of pathogens.</title>
        <authorList>
            <person name="Haridas S."/>
            <person name="Albert R."/>
            <person name="Binder M."/>
            <person name="Bloem J."/>
            <person name="Labutti K."/>
            <person name="Salamov A."/>
            <person name="Andreopoulos B."/>
            <person name="Baker S."/>
            <person name="Barry K."/>
            <person name="Bills G."/>
            <person name="Bluhm B."/>
            <person name="Cannon C."/>
            <person name="Castanera R."/>
            <person name="Culley D."/>
            <person name="Daum C."/>
            <person name="Ezra D."/>
            <person name="Gonzalez J."/>
            <person name="Henrissat B."/>
            <person name="Kuo A."/>
            <person name="Liang C."/>
            <person name="Lipzen A."/>
            <person name="Lutzoni F."/>
            <person name="Magnuson J."/>
            <person name="Mondo S."/>
            <person name="Nolan M."/>
            <person name="Ohm R."/>
            <person name="Pangilinan J."/>
            <person name="Park H.-J."/>
            <person name="Ramirez L."/>
            <person name="Alfaro M."/>
            <person name="Sun H."/>
            <person name="Tritt A."/>
            <person name="Yoshinaga Y."/>
            <person name="Zwiers L.-H."/>
            <person name="Turgeon B."/>
            <person name="Goodwin S."/>
            <person name="Spatafora J."/>
            <person name="Crous P."/>
            <person name="Grigoriev I."/>
        </authorList>
    </citation>
    <scope>NUCLEOTIDE SEQUENCE</scope>
    <source>
        <strain evidence="13">CBS 113818</strain>
    </source>
</reference>
<dbReference type="Proteomes" id="UP000799424">
    <property type="component" value="Unassembled WGS sequence"/>
</dbReference>
<dbReference type="SUPFAM" id="SSF51126">
    <property type="entry name" value="Pectin lyase-like"/>
    <property type="match status" value="1"/>
</dbReference>
<dbReference type="AlphaFoldDB" id="A0A6A6ZTR4"/>
<evidence type="ECO:0000256" key="6">
    <source>
        <dbReference type="ARBA" id="ARBA00022729"/>
    </source>
</evidence>
<keyword evidence="8 11" id="KW-0063">Aspartyl esterase</keyword>
<dbReference type="PANTHER" id="PTHR31321:SF127">
    <property type="entry name" value="PECTINESTERASE"/>
    <property type="match status" value="1"/>
</dbReference>
<accession>A0A6A6ZTR4</accession>
<evidence type="ECO:0000256" key="7">
    <source>
        <dbReference type="ARBA" id="ARBA00022801"/>
    </source>
</evidence>
<dbReference type="Pfam" id="PF01095">
    <property type="entry name" value="Pectinesterase"/>
    <property type="match status" value="1"/>
</dbReference>
<evidence type="ECO:0000256" key="10">
    <source>
        <dbReference type="PROSITE-ProRule" id="PRU10040"/>
    </source>
</evidence>
<dbReference type="GO" id="GO:0045490">
    <property type="term" value="P:pectin catabolic process"/>
    <property type="evidence" value="ECO:0007669"/>
    <property type="project" value="UniProtKB-UniRule"/>
</dbReference>
<dbReference type="GO" id="GO:0030599">
    <property type="term" value="F:pectinesterase activity"/>
    <property type="evidence" value="ECO:0007669"/>
    <property type="project" value="UniProtKB-UniRule"/>
</dbReference>
<keyword evidence="5 11" id="KW-0964">Secreted</keyword>
<dbReference type="InterPro" id="IPR033131">
    <property type="entry name" value="Pectinesterase_Asp_AS"/>
</dbReference>
<evidence type="ECO:0000256" key="11">
    <source>
        <dbReference type="RuleBase" id="RU000589"/>
    </source>
</evidence>
<protein>
    <recommendedName>
        <fullName evidence="4 11">Pectinesterase</fullName>
        <ecNumber evidence="4 11">3.1.1.11</ecNumber>
    </recommendedName>
</protein>
<gene>
    <name evidence="13" type="ORF">CC86DRAFT_371779</name>
</gene>
<comment type="function">
    <text evidence="11">Involved in maceration and soft-rotting of plant tissue.</text>
</comment>
<dbReference type="Gene3D" id="2.160.20.10">
    <property type="entry name" value="Single-stranded right-handed beta-helix, Pectin lyase-like"/>
    <property type="match status" value="1"/>
</dbReference>
<dbReference type="PANTHER" id="PTHR31321">
    <property type="entry name" value="ACYL-COA THIOESTER HYDROLASE YBHC-RELATED"/>
    <property type="match status" value="1"/>
</dbReference>
<dbReference type="PROSITE" id="PS00503">
    <property type="entry name" value="PECTINESTERASE_2"/>
    <property type="match status" value="1"/>
</dbReference>
<dbReference type="GO" id="GO:0005576">
    <property type="term" value="C:extracellular region"/>
    <property type="evidence" value="ECO:0007669"/>
    <property type="project" value="UniProtKB-SubCell"/>
</dbReference>
<evidence type="ECO:0000313" key="14">
    <source>
        <dbReference type="Proteomes" id="UP000799424"/>
    </source>
</evidence>
<comment type="similarity">
    <text evidence="3">Belongs to the pectinesterase family.</text>
</comment>
<dbReference type="GO" id="GO:0016829">
    <property type="term" value="F:lyase activity"/>
    <property type="evidence" value="ECO:0007669"/>
    <property type="project" value="UniProtKB-KW"/>
</dbReference>
<organism evidence="13 14">
    <name type="scientific">Ophiobolus disseminans</name>
    <dbReference type="NCBI Taxonomy" id="1469910"/>
    <lineage>
        <taxon>Eukaryota</taxon>
        <taxon>Fungi</taxon>
        <taxon>Dikarya</taxon>
        <taxon>Ascomycota</taxon>
        <taxon>Pezizomycotina</taxon>
        <taxon>Dothideomycetes</taxon>
        <taxon>Pleosporomycetidae</taxon>
        <taxon>Pleosporales</taxon>
        <taxon>Pleosporineae</taxon>
        <taxon>Phaeosphaeriaceae</taxon>
        <taxon>Ophiobolus</taxon>
    </lineage>
</organism>
<comment type="subcellular location">
    <subcellularLocation>
        <location evidence="1 11">Secreted</location>
    </subcellularLocation>
</comment>
<dbReference type="GO" id="GO:0042545">
    <property type="term" value="P:cell wall modification"/>
    <property type="evidence" value="ECO:0007669"/>
    <property type="project" value="UniProtKB-UniRule"/>
</dbReference>
<proteinExistence type="inferred from homology"/>
<evidence type="ECO:0000259" key="12">
    <source>
        <dbReference type="Pfam" id="PF01095"/>
    </source>
</evidence>
<keyword evidence="13" id="KW-0456">Lyase</keyword>
<feature type="signal peptide" evidence="11">
    <location>
        <begin position="1"/>
        <end position="16"/>
    </location>
</feature>
<evidence type="ECO:0000313" key="13">
    <source>
        <dbReference type="EMBL" id="KAF2824442.1"/>
    </source>
</evidence>
<dbReference type="OrthoDB" id="2019149at2759"/>
<feature type="domain" description="Pectinesterase catalytic" evidence="12">
    <location>
        <begin position="39"/>
        <end position="302"/>
    </location>
</feature>
<dbReference type="EMBL" id="MU006230">
    <property type="protein sequence ID" value="KAF2824442.1"/>
    <property type="molecule type" value="Genomic_DNA"/>
</dbReference>
<keyword evidence="7 11" id="KW-0378">Hydrolase</keyword>